<protein>
    <submittedName>
        <fullName evidence="8">DnaJ-domain-containing protein</fullName>
    </submittedName>
</protein>
<gene>
    <name evidence="8" type="ORF">K461DRAFT_2176</name>
</gene>
<dbReference type="InterPro" id="IPR035979">
    <property type="entry name" value="RBD_domain_sf"/>
</dbReference>
<evidence type="ECO:0000259" key="7">
    <source>
        <dbReference type="PROSITE" id="PS50076"/>
    </source>
</evidence>
<dbReference type="PROSITE" id="PS00636">
    <property type="entry name" value="DNAJ_1"/>
    <property type="match status" value="1"/>
</dbReference>
<dbReference type="PRINTS" id="PR00625">
    <property type="entry name" value="JDOMAIN"/>
</dbReference>
<keyword evidence="3" id="KW-0963">Cytoplasm</keyword>
<dbReference type="GO" id="GO:0003676">
    <property type="term" value="F:nucleic acid binding"/>
    <property type="evidence" value="ECO:0007669"/>
    <property type="project" value="InterPro"/>
</dbReference>
<feature type="region of interest" description="Disordered" evidence="6">
    <location>
        <begin position="296"/>
        <end position="381"/>
    </location>
</feature>
<feature type="compositionally biased region" description="Polar residues" evidence="6">
    <location>
        <begin position="322"/>
        <end position="340"/>
    </location>
</feature>
<evidence type="ECO:0000256" key="4">
    <source>
        <dbReference type="ARBA" id="ARBA00023186"/>
    </source>
</evidence>
<dbReference type="CDD" id="cd06257">
    <property type="entry name" value="DnaJ"/>
    <property type="match status" value="1"/>
</dbReference>
<evidence type="ECO:0000256" key="2">
    <source>
        <dbReference type="ARBA" id="ARBA00004496"/>
    </source>
</evidence>
<dbReference type="Proteomes" id="UP000799439">
    <property type="component" value="Unassembled WGS sequence"/>
</dbReference>
<feature type="compositionally biased region" description="Basic and acidic residues" evidence="6">
    <location>
        <begin position="361"/>
        <end position="374"/>
    </location>
</feature>
<sequence length="381" mass="42640">MPSDDLKSHALSSHDFYALLDVTPVSSEAEIRRAYRKTALKYHPDKHGGSTEAVDKFHLLQIAYDVLSDGTAKGIYDSARRARQEREERERAFGDRRRRMKEDLERRESGVKRVREEDIEEERLAQEIEQDHGGLRNGAGVQSNGTAPDEISEMDRSVKVKWRREGAGETTDKAGLEEIFKRYGEVDCVVMLKDKKKKLDNDGGGKKGKMMIGTAVIIYKSVASAHAAVEEVKKLAIAFDSLESVFWATNEEPTFISNLRTPASPAATPTKPTLVQDTTASPNLAEVTRIRMRLAQQARDAKKNEPDGPTVRKVPSFASFRGVSTPQKPPKTSFSASSTPLAFDSPAFNSPGLEQIQKRRQREEEKRQLEEQIRAQEAAEI</sequence>
<comment type="subcellular location">
    <subcellularLocation>
        <location evidence="2">Cytoplasm</location>
    </subcellularLocation>
    <subcellularLocation>
        <location evidence="1">Nucleus</location>
    </subcellularLocation>
</comment>
<dbReference type="InterPro" id="IPR001623">
    <property type="entry name" value="DnaJ_domain"/>
</dbReference>
<dbReference type="GO" id="GO:0000390">
    <property type="term" value="P:spliceosomal complex disassembly"/>
    <property type="evidence" value="ECO:0007669"/>
    <property type="project" value="TreeGrafter"/>
</dbReference>
<dbReference type="EMBL" id="ML996081">
    <property type="protein sequence ID" value="KAF2156675.1"/>
    <property type="molecule type" value="Genomic_DNA"/>
</dbReference>
<name>A0A9P4MJ36_9PEZI</name>
<dbReference type="AlphaFoldDB" id="A0A9P4MJ36"/>
<dbReference type="Pfam" id="PF00226">
    <property type="entry name" value="DnaJ"/>
    <property type="match status" value="1"/>
</dbReference>
<dbReference type="InterPro" id="IPR052094">
    <property type="entry name" value="Pre-mRNA-splicing_ERAD"/>
</dbReference>
<evidence type="ECO:0000256" key="5">
    <source>
        <dbReference type="ARBA" id="ARBA00023242"/>
    </source>
</evidence>
<evidence type="ECO:0000313" key="9">
    <source>
        <dbReference type="Proteomes" id="UP000799439"/>
    </source>
</evidence>
<evidence type="ECO:0000256" key="3">
    <source>
        <dbReference type="ARBA" id="ARBA00022490"/>
    </source>
</evidence>
<organism evidence="8 9">
    <name type="scientific">Myriangium duriaei CBS 260.36</name>
    <dbReference type="NCBI Taxonomy" id="1168546"/>
    <lineage>
        <taxon>Eukaryota</taxon>
        <taxon>Fungi</taxon>
        <taxon>Dikarya</taxon>
        <taxon>Ascomycota</taxon>
        <taxon>Pezizomycotina</taxon>
        <taxon>Dothideomycetes</taxon>
        <taxon>Dothideomycetidae</taxon>
        <taxon>Myriangiales</taxon>
        <taxon>Myriangiaceae</taxon>
        <taxon>Myriangium</taxon>
    </lineage>
</organism>
<evidence type="ECO:0000313" key="8">
    <source>
        <dbReference type="EMBL" id="KAF2156675.1"/>
    </source>
</evidence>
<proteinExistence type="predicted"/>
<dbReference type="InterPro" id="IPR036869">
    <property type="entry name" value="J_dom_sf"/>
</dbReference>
<dbReference type="InterPro" id="IPR012677">
    <property type="entry name" value="Nucleotide-bd_a/b_plait_sf"/>
</dbReference>
<dbReference type="SMART" id="SM00271">
    <property type="entry name" value="DnaJ"/>
    <property type="match status" value="1"/>
</dbReference>
<dbReference type="InterPro" id="IPR018253">
    <property type="entry name" value="DnaJ_domain_CS"/>
</dbReference>
<keyword evidence="9" id="KW-1185">Reference proteome</keyword>
<dbReference type="GO" id="GO:0005681">
    <property type="term" value="C:spliceosomal complex"/>
    <property type="evidence" value="ECO:0007669"/>
    <property type="project" value="TreeGrafter"/>
</dbReference>
<feature type="region of interest" description="Disordered" evidence="6">
    <location>
        <begin position="134"/>
        <end position="156"/>
    </location>
</feature>
<dbReference type="GO" id="GO:0005737">
    <property type="term" value="C:cytoplasm"/>
    <property type="evidence" value="ECO:0007669"/>
    <property type="project" value="UniProtKB-SubCell"/>
</dbReference>
<keyword evidence="5" id="KW-0539">Nucleus</keyword>
<evidence type="ECO:0000256" key="1">
    <source>
        <dbReference type="ARBA" id="ARBA00004123"/>
    </source>
</evidence>
<accession>A0A9P4MJ36</accession>
<dbReference type="SUPFAM" id="SSF54928">
    <property type="entry name" value="RNA-binding domain, RBD"/>
    <property type="match status" value="1"/>
</dbReference>
<keyword evidence="4" id="KW-0143">Chaperone</keyword>
<feature type="domain" description="J" evidence="7">
    <location>
        <begin position="15"/>
        <end position="80"/>
    </location>
</feature>
<evidence type="ECO:0000256" key="6">
    <source>
        <dbReference type="SAM" id="MobiDB-lite"/>
    </source>
</evidence>
<dbReference type="SUPFAM" id="SSF46565">
    <property type="entry name" value="Chaperone J-domain"/>
    <property type="match status" value="1"/>
</dbReference>
<dbReference type="PANTHER" id="PTHR44313:SF1">
    <property type="entry name" value="DNAJ HOMOLOG SUBFAMILY C MEMBER 17"/>
    <property type="match status" value="1"/>
</dbReference>
<dbReference type="Gene3D" id="1.10.287.110">
    <property type="entry name" value="DnaJ domain"/>
    <property type="match status" value="1"/>
</dbReference>
<dbReference type="Gene3D" id="3.30.70.330">
    <property type="match status" value="1"/>
</dbReference>
<dbReference type="OrthoDB" id="376357at2759"/>
<reference evidence="8" key="1">
    <citation type="journal article" date="2020" name="Stud. Mycol.">
        <title>101 Dothideomycetes genomes: a test case for predicting lifestyles and emergence of pathogens.</title>
        <authorList>
            <person name="Haridas S."/>
            <person name="Albert R."/>
            <person name="Binder M."/>
            <person name="Bloem J."/>
            <person name="Labutti K."/>
            <person name="Salamov A."/>
            <person name="Andreopoulos B."/>
            <person name="Baker S."/>
            <person name="Barry K."/>
            <person name="Bills G."/>
            <person name="Bluhm B."/>
            <person name="Cannon C."/>
            <person name="Castanera R."/>
            <person name="Culley D."/>
            <person name="Daum C."/>
            <person name="Ezra D."/>
            <person name="Gonzalez J."/>
            <person name="Henrissat B."/>
            <person name="Kuo A."/>
            <person name="Liang C."/>
            <person name="Lipzen A."/>
            <person name="Lutzoni F."/>
            <person name="Magnuson J."/>
            <person name="Mondo S."/>
            <person name="Nolan M."/>
            <person name="Ohm R."/>
            <person name="Pangilinan J."/>
            <person name="Park H.-J."/>
            <person name="Ramirez L."/>
            <person name="Alfaro M."/>
            <person name="Sun H."/>
            <person name="Tritt A."/>
            <person name="Yoshinaga Y."/>
            <person name="Zwiers L.-H."/>
            <person name="Turgeon B."/>
            <person name="Goodwin S."/>
            <person name="Spatafora J."/>
            <person name="Crous P."/>
            <person name="Grigoriev I."/>
        </authorList>
    </citation>
    <scope>NUCLEOTIDE SEQUENCE</scope>
    <source>
        <strain evidence="8">CBS 260.36</strain>
    </source>
</reference>
<dbReference type="PROSITE" id="PS50076">
    <property type="entry name" value="DNAJ_2"/>
    <property type="match status" value="1"/>
</dbReference>
<comment type="caution">
    <text evidence="8">The sequence shown here is derived from an EMBL/GenBank/DDBJ whole genome shotgun (WGS) entry which is preliminary data.</text>
</comment>
<dbReference type="PANTHER" id="PTHR44313">
    <property type="entry name" value="DNAJ HOMOLOG SUBFAMILY C MEMBER 17"/>
    <property type="match status" value="1"/>
</dbReference>